<feature type="transmembrane region" description="Helical" evidence="1">
    <location>
        <begin position="546"/>
        <end position="565"/>
    </location>
</feature>
<keyword evidence="1" id="KW-0472">Membrane</keyword>
<dbReference type="PANTHER" id="PTHR10590:SF4">
    <property type="entry name" value="SOLUTE CARRIER FAMILY 28 MEMBER 3"/>
    <property type="match status" value="1"/>
</dbReference>
<feature type="transmembrane region" description="Helical" evidence="1">
    <location>
        <begin position="509"/>
        <end position="534"/>
    </location>
</feature>
<dbReference type="PANTHER" id="PTHR10590">
    <property type="entry name" value="SODIUM/NUCLEOSIDE COTRANSPORTER"/>
    <property type="match status" value="1"/>
</dbReference>
<feature type="transmembrane region" description="Helical" evidence="1">
    <location>
        <begin position="317"/>
        <end position="336"/>
    </location>
</feature>
<feature type="transmembrane region" description="Helical" evidence="1">
    <location>
        <begin position="434"/>
        <end position="455"/>
    </location>
</feature>
<dbReference type="Pfam" id="PF07662">
    <property type="entry name" value="Nucleos_tra2_C"/>
    <property type="match status" value="1"/>
</dbReference>
<evidence type="ECO:0000256" key="1">
    <source>
        <dbReference type="SAM" id="Phobius"/>
    </source>
</evidence>
<feature type="domain" description="Concentrative nucleoside transporter C-terminal" evidence="2">
    <location>
        <begin position="342"/>
        <end position="564"/>
    </location>
</feature>
<feature type="transmembrane region" description="Helical" evidence="1">
    <location>
        <begin position="398"/>
        <end position="422"/>
    </location>
</feature>
<dbReference type="Proteomes" id="UP000516260">
    <property type="component" value="Chromosome 4"/>
</dbReference>
<dbReference type="GO" id="GO:0015864">
    <property type="term" value="P:pyrimidine nucleoside transport"/>
    <property type="evidence" value="ECO:0007669"/>
    <property type="project" value="TreeGrafter"/>
</dbReference>
<keyword evidence="4" id="KW-1185">Reference proteome</keyword>
<protein>
    <recommendedName>
        <fullName evidence="2">Concentrative nucleoside transporter C-terminal domain-containing protein</fullName>
    </recommendedName>
</protein>
<name>A0A4Z2BCM9_9TELE</name>
<evidence type="ECO:0000259" key="2">
    <source>
        <dbReference type="Pfam" id="PF07662"/>
    </source>
</evidence>
<feature type="transmembrane region" description="Helical" evidence="1">
    <location>
        <begin position="95"/>
        <end position="114"/>
    </location>
</feature>
<accession>A0A4Z2BCM9</accession>
<gene>
    <name evidence="3" type="ORF">fugu_003923</name>
</gene>
<evidence type="ECO:0000313" key="4">
    <source>
        <dbReference type="Proteomes" id="UP000516260"/>
    </source>
</evidence>
<proteinExistence type="predicted"/>
<reference evidence="3 4" key="1">
    <citation type="submission" date="2019-04" db="EMBL/GenBank/DDBJ databases">
        <title>The sequence and de novo assembly of Takifugu bimaculatus genome using PacBio and Hi-C technologies.</title>
        <authorList>
            <person name="Xu P."/>
            <person name="Liu B."/>
            <person name="Zhou Z."/>
        </authorList>
    </citation>
    <scope>NUCLEOTIDE SEQUENCE [LARGE SCALE GENOMIC DNA]</scope>
    <source>
        <strain evidence="3">TB-2018</strain>
        <tissue evidence="3">Muscle</tissue>
    </source>
</reference>
<dbReference type="GO" id="GO:0015860">
    <property type="term" value="P:purine nucleoside transmembrane transport"/>
    <property type="evidence" value="ECO:0007669"/>
    <property type="project" value="TreeGrafter"/>
</dbReference>
<keyword evidence="1" id="KW-0812">Transmembrane</keyword>
<dbReference type="AlphaFoldDB" id="A0A4Z2BCM9"/>
<feature type="transmembrane region" description="Helical" evidence="1">
    <location>
        <begin position="70"/>
        <end position="89"/>
    </location>
</feature>
<organism evidence="3 4">
    <name type="scientific">Takifugu bimaculatus</name>
    <dbReference type="NCBI Taxonomy" id="433685"/>
    <lineage>
        <taxon>Eukaryota</taxon>
        <taxon>Metazoa</taxon>
        <taxon>Chordata</taxon>
        <taxon>Craniata</taxon>
        <taxon>Vertebrata</taxon>
        <taxon>Euteleostomi</taxon>
        <taxon>Actinopterygii</taxon>
        <taxon>Neopterygii</taxon>
        <taxon>Teleostei</taxon>
        <taxon>Neoteleostei</taxon>
        <taxon>Acanthomorphata</taxon>
        <taxon>Eupercaria</taxon>
        <taxon>Tetraodontiformes</taxon>
        <taxon>Tetradontoidea</taxon>
        <taxon>Tetraodontidae</taxon>
        <taxon>Takifugu</taxon>
    </lineage>
</organism>
<comment type="caution">
    <text evidence="3">The sequence shown here is derived from an EMBL/GenBank/DDBJ whole genome shotgun (WGS) entry which is preliminary data.</text>
</comment>
<evidence type="ECO:0000313" key="3">
    <source>
        <dbReference type="EMBL" id="TNM89689.1"/>
    </source>
</evidence>
<keyword evidence="1" id="KW-1133">Transmembrane helix</keyword>
<dbReference type="GO" id="GO:0005886">
    <property type="term" value="C:plasma membrane"/>
    <property type="evidence" value="ECO:0007669"/>
    <property type="project" value="TreeGrafter"/>
</dbReference>
<dbReference type="InterPro" id="IPR011657">
    <property type="entry name" value="CNT_C_dom"/>
</dbReference>
<dbReference type="GO" id="GO:0015389">
    <property type="term" value="F:pyrimidine- and adenosine-specific:sodium symporter activity"/>
    <property type="evidence" value="ECO:0007669"/>
    <property type="project" value="TreeGrafter"/>
</dbReference>
<dbReference type="EMBL" id="SWLE01000017">
    <property type="protein sequence ID" value="TNM89689.1"/>
    <property type="molecule type" value="Genomic_DNA"/>
</dbReference>
<sequence length="609" mass="66494">MELIEQEELRQRHGKVNEAFISDEQMQMNNDGVCGKETGEENSKAGHHDKSILEKKMTAFQDYLHQHSDLIILVAKIVLVTAFLVMVIIACVLNLQRALGLLILTLLAVFFYVWDWLMKQLRQLDVGGELLHQMPSQQELGLDEMGCTRVPAGIRGFVVGAGHSSERAQADGVFPRFAPFNLLDAPVLQTSIQVVLAGFGVGDFDPVHHRPAYLQNLDRRLGPEVGCKQSRGTTTTHMSPNRFSSAFEDVGSRFVFGEKFTNHPFVFKIGYAMQVTMGTTPVESVVAAGTIFLGQAESLILVHPYISRLTLSEIHTLMTVGLAGISGTMLAAYISLGVKATYVLTATVMTAPASLAVGKIFWPETETSQVKDEEDIKTNIETNTTVIEAASTGATSAVGLAVTIVVNLMVFISLMSFLDGVLSWFGGLFDFPQLSFSLIFSYLFMPLAFMMGVSYEDSFIVAELIGIKTVLNELLAYQKMSKIIKLRNAGGPEYVDNVKQYISVHSEMIATYALCGFSNFASMGIAFGCMTNLAPGRQADIARCGIRALVAGSVSCFMTACIAGVENKAPWCSRGEVKALCTACQITFLMTSLSGFFISEKRKKKREGG</sequence>
<dbReference type="InterPro" id="IPR008276">
    <property type="entry name" value="C_nuclsd_transpt"/>
</dbReference>